<dbReference type="Proteomes" id="UP000239181">
    <property type="component" value="Unassembled WGS sequence"/>
</dbReference>
<proteinExistence type="predicted"/>
<name>A0A2S9I3G4_9GAMM</name>
<comment type="caution">
    <text evidence="1">The sequence shown here is derived from an EMBL/GenBank/DDBJ whole genome shotgun (WGS) entry which is preliminary data.</text>
</comment>
<gene>
    <name evidence="1" type="ORF">CQW29_27080</name>
</gene>
<feature type="non-terminal residue" evidence="1">
    <location>
        <position position="1"/>
    </location>
</feature>
<organism evidence="1 2">
    <name type="scientific">Pantoea coffeiphila</name>
    <dbReference type="NCBI Taxonomy" id="1465635"/>
    <lineage>
        <taxon>Bacteria</taxon>
        <taxon>Pseudomonadati</taxon>
        <taxon>Pseudomonadota</taxon>
        <taxon>Gammaproteobacteria</taxon>
        <taxon>Enterobacterales</taxon>
        <taxon>Erwiniaceae</taxon>
        <taxon>Pantoea</taxon>
    </lineage>
</organism>
<dbReference type="AlphaFoldDB" id="A0A2S9I3G4"/>
<sequence>PAVAGPCRSLAAPVNLKCRLAGVDGTFAWDGTSATFTRLSSGDAVAVSVLTPLHVYPVTTAAVSGSIPINTQYDLHDECINVFWIGRNNLKETDLIFNNLVSMVEYVKPLGQEIAICADFNTSTESTGTAGYQQMMELNSRVKNKFPEFYCEIGGVDIRQNFINHANPASADDMDDVSKGLTPRSLRYDNLHPAQALSGSGGSLAPDYALGIGANINAQFTCDFFQSRGWI</sequence>
<evidence type="ECO:0000313" key="1">
    <source>
        <dbReference type="EMBL" id="PRD12332.1"/>
    </source>
</evidence>
<dbReference type="EMBL" id="PDET01000051">
    <property type="protein sequence ID" value="PRD12332.1"/>
    <property type="molecule type" value="Genomic_DNA"/>
</dbReference>
<keyword evidence="2" id="KW-1185">Reference proteome</keyword>
<evidence type="ECO:0008006" key="3">
    <source>
        <dbReference type="Google" id="ProtNLM"/>
    </source>
</evidence>
<evidence type="ECO:0000313" key="2">
    <source>
        <dbReference type="Proteomes" id="UP000239181"/>
    </source>
</evidence>
<reference evidence="1 2" key="1">
    <citation type="submission" date="2017-10" db="EMBL/GenBank/DDBJ databases">
        <title>Draft genome of two endophytic bacteria isolated from 'guarana' Paullinia cupana (Mart.) Ducke.</title>
        <authorList>
            <person name="Siqueira K.A."/>
            <person name="Liotti R.G."/>
            <person name="Mendes T.A."/>
            <person name="Soares M.A."/>
        </authorList>
    </citation>
    <scope>NUCLEOTIDE SEQUENCE [LARGE SCALE GENOMIC DNA]</scope>
    <source>
        <strain evidence="1 2">342</strain>
    </source>
</reference>
<accession>A0A2S9I3G4</accession>
<protein>
    <recommendedName>
        <fullName evidence="3">SGNH hydrolase-type esterase domain-containing protein</fullName>
    </recommendedName>
</protein>